<keyword evidence="3" id="KW-1185">Reference proteome</keyword>
<evidence type="ECO:0000313" key="2">
    <source>
        <dbReference type="EMBL" id="RCG22356.1"/>
    </source>
</evidence>
<dbReference type="Proteomes" id="UP000253507">
    <property type="component" value="Unassembled WGS sequence"/>
</dbReference>
<evidence type="ECO:0000259" key="1">
    <source>
        <dbReference type="SMART" id="SM00833"/>
    </source>
</evidence>
<sequence length="394" mass="41914">MLSVVTGNTPQTRGELVDRVLHTTPDSVVLSVSLHGDGEGHPVVQRFWTGTDPRLSEATGRGATGAPAVIVRQDLLSLARASRHPHVVLALSDELDALPFLTELWRESPGNGALGDHYAPGPVLAGIEPTVLLPDVGCVHTAVRKWSGWDRGLPMTRAEAAARQVEAANVLVLAVPPGTRGTLAAGVATLLRHLNQTAVCLTLPSTAAGEAVSGLPSALFGPGVRGGLHDWLARLDPVGVPHTPSVTGGGVTSVLWRARRPVHPERLADALGDVLPGVVRGHGHLWLSNRPASVITWRSAGAHLELREAGHWLEDSATGAAWQAATPQRRTLASWFWDPYYGERRNEITFTGVDLETSRLSETLDATLLSDEELSRGPEGWSAVHDPFFSAGPQ</sequence>
<dbReference type="SUPFAM" id="SSF90002">
    <property type="entry name" value="Hypothetical protein YjiA, C-terminal domain"/>
    <property type="match status" value="1"/>
</dbReference>
<dbReference type="PANTHER" id="PTHR43603:SF1">
    <property type="entry name" value="ZINC-REGULATED GTPASE METALLOPROTEIN ACTIVATOR 1"/>
    <property type="match status" value="1"/>
</dbReference>
<reference evidence="2 3" key="1">
    <citation type="submission" date="2018-06" db="EMBL/GenBank/DDBJ databases">
        <title>Streptomyces reniochalinae sp. nov. and Streptomyces diacarnus sp. nov. from marine sponges.</title>
        <authorList>
            <person name="Li L."/>
        </authorList>
    </citation>
    <scope>NUCLEOTIDE SEQUENCE [LARGE SCALE GENOMIC DNA]</scope>
    <source>
        <strain evidence="2 3">LHW50302</strain>
    </source>
</reference>
<organism evidence="2 3">
    <name type="scientific">Streptomyces reniochalinae</name>
    <dbReference type="NCBI Taxonomy" id="2250578"/>
    <lineage>
        <taxon>Bacteria</taxon>
        <taxon>Bacillati</taxon>
        <taxon>Actinomycetota</taxon>
        <taxon>Actinomycetes</taxon>
        <taxon>Kitasatosporales</taxon>
        <taxon>Streptomycetaceae</taxon>
        <taxon>Streptomyces</taxon>
    </lineage>
</organism>
<proteinExistence type="predicted"/>
<dbReference type="EMBL" id="QOIM01000025">
    <property type="protein sequence ID" value="RCG22356.1"/>
    <property type="molecule type" value="Genomic_DNA"/>
</dbReference>
<dbReference type="InterPro" id="IPR011629">
    <property type="entry name" value="CobW-like_C"/>
</dbReference>
<protein>
    <recommendedName>
        <fullName evidence="1">CobW C-terminal domain-containing protein</fullName>
    </recommendedName>
</protein>
<feature type="domain" description="CobW C-terminal" evidence="1">
    <location>
        <begin position="251"/>
        <end position="368"/>
    </location>
</feature>
<evidence type="ECO:0000313" key="3">
    <source>
        <dbReference type="Proteomes" id="UP000253507"/>
    </source>
</evidence>
<dbReference type="AlphaFoldDB" id="A0A367EW31"/>
<comment type="caution">
    <text evidence="2">The sequence shown here is derived from an EMBL/GenBank/DDBJ whole genome shotgun (WGS) entry which is preliminary data.</text>
</comment>
<dbReference type="SMART" id="SM00833">
    <property type="entry name" value="CobW_C"/>
    <property type="match status" value="1"/>
</dbReference>
<dbReference type="PANTHER" id="PTHR43603">
    <property type="entry name" value="COBW DOMAIN-CONTAINING PROTEIN DDB_G0274527"/>
    <property type="match status" value="1"/>
</dbReference>
<name>A0A367EW31_9ACTN</name>
<accession>A0A367EW31</accession>
<dbReference type="OrthoDB" id="9808822at2"/>
<dbReference type="Pfam" id="PF07683">
    <property type="entry name" value="CobW_C"/>
    <property type="match status" value="1"/>
</dbReference>
<gene>
    <name evidence="2" type="ORF">DQ392_06845</name>
</gene>
<dbReference type="InterPro" id="IPR051927">
    <property type="entry name" value="Zn_Chap_cDPG_Synth"/>
</dbReference>